<sequence length="277" mass="30443">MTCDSRGPGALDHEPCRYGRSKLTFRGPKRVLDRPYMAFLGGCETFGRFMRSPYPALVEAGSGKTCVNLGLANAGIDAYLNDGPVMEILDRADLTIVELLGARNLNNRFYQVHTRRNDRFIAASEALRALYPKVDFSEFHFTGHLLDHLYRTCPERFATLKADLQRAWLRAMRLLLGRIGSRCMLLGLAEPAPRYHAGIASVSRRQTPAFVTREMIAQIAPLADGLVEVIVPPRAAGAADDDMAFSEMEAPAAARMLGGAAHREVAAQILARVSAKV</sequence>
<accession>A0ABW5TWW7</accession>
<name>A0ABW5TWW7_9RHOB</name>
<dbReference type="InterPro" id="IPR045524">
    <property type="entry name" value="DUF6473"/>
</dbReference>
<protein>
    <submittedName>
        <fullName evidence="2">DUF6473 family protein</fullName>
    </submittedName>
</protein>
<organism evidence="2 3">
    <name type="scientific">Sulfitobacter aestuarii</name>
    <dbReference type="NCBI Taxonomy" id="2161676"/>
    <lineage>
        <taxon>Bacteria</taxon>
        <taxon>Pseudomonadati</taxon>
        <taxon>Pseudomonadota</taxon>
        <taxon>Alphaproteobacteria</taxon>
        <taxon>Rhodobacterales</taxon>
        <taxon>Roseobacteraceae</taxon>
        <taxon>Sulfitobacter</taxon>
    </lineage>
</organism>
<gene>
    <name evidence="2" type="ORF">ACFSUD_00915</name>
</gene>
<evidence type="ECO:0000259" key="1">
    <source>
        <dbReference type="Pfam" id="PF20078"/>
    </source>
</evidence>
<dbReference type="Proteomes" id="UP001597474">
    <property type="component" value="Unassembled WGS sequence"/>
</dbReference>
<proteinExistence type="predicted"/>
<evidence type="ECO:0000313" key="2">
    <source>
        <dbReference type="EMBL" id="MFD2738121.1"/>
    </source>
</evidence>
<dbReference type="RefSeq" id="WP_386370527.1">
    <property type="nucleotide sequence ID" value="NZ_JBHUMP010000001.1"/>
</dbReference>
<dbReference type="Pfam" id="PF20078">
    <property type="entry name" value="DUF6473"/>
    <property type="match status" value="1"/>
</dbReference>
<feature type="domain" description="DUF6473" evidence="1">
    <location>
        <begin position="1"/>
        <end position="274"/>
    </location>
</feature>
<reference evidence="3" key="1">
    <citation type="journal article" date="2019" name="Int. J. Syst. Evol. Microbiol.">
        <title>The Global Catalogue of Microorganisms (GCM) 10K type strain sequencing project: providing services to taxonomists for standard genome sequencing and annotation.</title>
        <authorList>
            <consortium name="The Broad Institute Genomics Platform"/>
            <consortium name="The Broad Institute Genome Sequencing Center for Infectious Disease"/>
            <person name="Wu L."/>
            <person name="Ma J."/>
        </authorList>
    </citation>
    <scope>NUCLEOTIDE SEQUENCE [LARGE SCALE GENOMIC DNA]</scope>
    <source>
        <strain evidence="3">TISTR 2562</strain>
    </source>
</reference>
<keyword evidence="3" id="KW-1185">Reference proteome</keyword>
<comment type="caution">
    <text evidence="2">The sequence shown here is derived from an EMBL/GenBank/DDBJ whole genome shotgun (WGS) entry which is preliminary data.</text>
</comment>
<evidence type="ECO:0000313" key="3">
    <source>
        <dbReference type="Proteomes" id="UP001597474"/>
    </source>
</evidence>
<dbReference type="EMBL" id="JBHUMP010000001">
    <property type="protein sequence ID" value="MFD2738121.1"/>
    <property type="molecule type" value="Genomic_DNA"/>
</dbReference>